<dbReference type="Gene3D" id="3.20.20.70">
    <property type="entry name" value="Aldolase class I"/>
    <property type="match status" value="1"/>
</dbReference>
<dbReference type="CDD" id="cd01335">
    <property type="entry name" value="Radical_SAM"/>
    <property type="match status" value="1"/>
</dbReference>
<dbReference type="PROSITE" id="PS51918">
    <property type="entry name" value="RADICAL_SAM"/>
    <property type="match status" value="1"/>
</dbReference>
<dbReference type="AlphaFoldDB" id="A0A1F4TLM1"/>
<organism evidence="8 9">
    <name type="scientific">candidate division WOR-1 bacterium RIFOXYC2_FULL_41_25</name>
    <dbReference type="NCBI Taxonomy" id="1802586"/>
    <lineage>
        <taxon>Bacteria</taxon>
        <taxon>Bacillati</taxon>
        <taxon>Saganbacteria</taxon>
    </lineage>
</organism>
<dbReference type="GO" id="GO:0046872">
    <property type="term" value="F:metal ion binding"/>
    <property type="evidence" value="ECO:0007669"/>
    <property type="project" value="UniProtKB-KW"/>
</dbReference>
<dbReference type="SFLD" id="SFLDG01111">
    <property type="entry name" value="Uncharacterised_Radical_SAM_Su"/>
    <property type="match status" value="1"/>
</dbReference>
<evidence type="ECO:0000256" key="5">
    <source>
        <dbReference type="ARBA" id="ARBA00023004"/>
    </source>
</evidence>
<evidence type="ECO:0000313" key="8">
    <source>
        <dbReference type="EMBL" id="OGC33586.1"/>
    </source>
</evidence>
<sequence length="216" mass="24940">MNAISYPIGDSLYINVTNRCTNHCYFCIRYKTKQFNQEHELWLEKEPTVEEVLEAIGDPSKYEQIVFCGYGEPLIRLDIVKAVAKRMKSKIPSSKIKTNSKSQAQNPKIRLDTNGQANLFWGRNVLPELKDLIDIISISLDAENAELYQKICQSKYNEEAYAAVLDFIKEAKKYIPEVIASVVDLPEVDKEACRRIAEELGVKFRVRPYYEETYVK</sequence>
<evidence type="ECO:0000256" key="2">
    <source>
        <dbReference type="ARBA" id="ARBA00022485"/>
    </source>
</evidence>
<evidence type="ECO:0000256" key="1">
    <source>
        <dbReference type="ARBA" id="ARBA00001966"/>
    </source>
</evidence>
<keyword evidence="6" id="KW-0411">Iron-sulfur</keyword>
<evidence type="ECO:0000259" key="7">
    <source>
        <dbReference type="PROSITE" id="PS51918"/>
    </source>
</evidence>
<dbReference type="InterPro" id="IPR023821">
    <property type="entry name" value="rSAM_TatD-assoc"/>
</dbReference>
<evidence type="ECO:0000256" key="6">
    <source>
        <dbReference type="ARBA" id="ARBA00023014"/>
    </source>
</evidence>
<comment type="cofactor">
    <cofactor evidence="1">
        <name>[4Fe-4S] cluster</name>
        <dbReference type="ChEBI" id="CHEBI:49883"/>
    </cofactor>
</comment>
<comment type="caution">
    <text evidence="8">The sequence shown here is derived from an EMBL/GenBank/DDBJ whole genome shotgun (WGS) entry which is preliminary data.</text>
</comment>
<dbReference type="PANTHER" id="PTHR30352:SF5">
    <property type="entry name" value="PYRUVATE FORMATE-LYASE 1-ACTIVATING ENZYME"/>
    <property type="match status" value="1"/>
</dbReference>
<dbReference type="EMBL" id="MEUI01000031">
    <property type="protein sequence ID" value="OGC33586.1"/>
    <property type="molecule type" value="Genomic_DNA"/>
</dbReference>
<name>A0A1F4TLM1_UNCSA</name>
<gene>
    <name evidence="8" type="ORF">A2462_02765</name>
</gene>
<dbReference type="GO" id="GO:0003824">
    <property type="term" value="F:catalytic activity"/>
    <property type="evidence" value="ECO:0007669"/>
    <property type="project" value="InterPro"/>
</dbReference>
<feature type="domain" description="Radical SAM core" evidence="7">
    <location>
        <begin position="6"/>
        <end position="216"/>
    </location>
</feature>
<evidence type="ECO:0000313" key="9">
    <source>
        <dbReference type="Proteomes" id="UP000177309"/>
    </source>
</evidence>
<dbReference type="Pfam" id="PF04055">
    <property type="entry name" value="Radical_SAM"/>
    <property type="match status" value="1"/>
</dbReference>
<protein>
    <submittedName>
        <fullName evidence="8">Radical SAM protein</fullName>
    </submittedName>
</protein>
<keyword evidence="4" id="KW-0479">Metal-binding</keyword>
<dbReference type="InterPro" id="IPR013785">
    <property type="entry name" value="Aldolase_TIM"/>
</dbReference>
<dbReference type="SFLD" id="SFLDS00029">
    <property type="entry name" value="Radical_SAM"/>
    <property type="match status" value="1"/>
</dbReference>
<keyword evidence="2" id="KW-0004">4Fe-4S</keyword>
<keyword evidence="3" id="KW-0949">S-adenosyl-L-methionine</keyword>
<dbReference type="PANTHER" id="PTHR30352">
    <property type="entry name" value="PYRUVATE FORMATE-LYASE-ACTIVATING ENZYME"/>
    <property type="match status" value="1"/>
</dbReference>
<evidence type="ECO:0000256" key="4">
    <source>
        <dbReference type="ARBA" id="ARBA00022723"/>
    </source>
</evidence>
<dbReference type="GO" id="GO:0051539">
    <property type="term" value="F:4 iron, 4 sulfur cluster binding"/>
    <property type="evidence" value="ECO:0007669"/>
    <property type="project" value="UniProtKB-KW"/>
</dbReference>
<dbReference type="Proteomes" id="UP000177309">
    <property type="component" value="Unassembled WGS sequence"/>
</dbReference>
<evidence type="ECO:0000256" key="3">
    <source>
        <dbReference type="ARBA" id="ARBA00022691"/>
    </source>
</evidence>
<dbReference type="InterPro" id="IPR058240">
    <property type="entry name" value="rSAM_sf"/>
</dbReference>
<dbReference type="SUPFAM" id="SSF102114">
    <property type="entry name" value="Radical SAM enzymes"/>
    <property type="match status" value="1"/>
</dbReference>
<accession>A0A1F4TLM1</accession>
<dbReference type="InterPro" id="IPR034457">
    <property type="entry name" value="Organic_radical-activating"/>
</dbReference>
<proteinExistence type="predicted"/>
<keyword evidence="5" id="KW-0408">Iron</keyword>
<dbReference type="InterPro" id="IPR007197">
    <property type="entry name" value="rSAM"/>
</dbReference>
<dbReference type="NCBIfam" id="TIGR04038">
    <property type="entry name" value="tatD_link_rSAM"/>
    <property type="match status" value="1"/>
</dbReference>
<reference evidence="8 9" key="1">
    <citation type="journal article" date="2016" name="Nat. Commun.">
        <title>Thousands of microbial genomes shed light on interconnected biogeochemical processes in an aquifer system.</title>
        <authorList>
            <person name="Anantharaman K."/>
            <person name="Brown C.T."/>
            <person name="Hug L.A."/>
            <person name="Sharon I."/>
            <person name="Castelle C.J."/>
            <person name="Probst A.J."/>
            <person name="Thomas B.C."/>
            <person name="Singh A."/>
            <person name="Wilkins M.J."/>
            <person name="Karaoz U."/>
            <person name="Brodie E.L."/>
            <person name="Williams K.H."/>
            <person name="Hubbard S.S."/>
            <person name="Banfield J.F."/>
        </authorList>
    </citation>
    <scope>NUCLEOTIDE SEQUENCE [LARGE SCALE GENOMIC DNA]</scope>
</reference>